<accession>A0A4R9AVT8</accession>
<dbReference type="Pfam" id="PF00392">
    <property type="entry name" value="GntR"/>
    <property type="match status" value="1"/>
</dbReference>
<dbReference type="GO" id="GO:0003677">
    <property type="term" value="F:DNA binding"/>
    <property type="evidence" value="ECO:0007669"/>
    <property type="project" value="UniProtKB-KW"/>
</dbReference>
<name>A0A4R9AVT8_9MICO</name>
<proteinExistence type="predicted"/>
<feature type="domain" description="HTH gntR-type" evidence="4">
    <location>
        <begin position="1"/>
        <end position="69"/>
    </location>
</feature>
<protein>
    <submittedName>
        <fullName evidence="5">FadR family transcriptional regulator</fullName>
    </submittedName>
</protein>
<dbReference type="Proteomes" id="UP000297983">
    <property type="component" value="Unassembled WGS sequence"/>
</dbReference>
<sequence length="226" mass="24692">MAVTDEAILKIKDMILSGEIKPRDKLPPEKELSERLGLSRSSLREAVKALEVIRVLDVRRGDGTYVTSLEPRLLLEAMTFITDLHTDSSILELFAVRRILEPAAAALAAVRMSAAELATLRALVELVNESTDVEGLVTADIRFHGAIAAASGNAYLASLIDSLSSHTMRARIWRGLTQEHSVERTLAEHKAIADALEEHDAELAQALTIVHISGIEQWLRDAVTTA</sequence>
<dbReference type="PANTHER" id="PTHR43537:SF5">
    <property type="entry name" value="UXU OPERON TRANSCRIPTIONAL REGULATOR"/>
    <property type="match status" value="1"/>
</dbReference>
<dbReference type="EMBL" id="SOHL01000015">
    <property type="protein sequence ID" value="TFD70847.1"/>
    <property type="molecule type" value="Genomic_DNA"/>
</dbReference>
<reference evidence="5 6" key="1">
    <citation type="submission" date="2019-03" db="EMBL/GenBank/DDBJ databases">
        <title>Genomics of glacier-inhabiting Cryobacterium strains.</title>
        <authorList>
            <person name="Liu Q."/>
            <person name="Xin Y.-H."/>
        </authorList>
    </citation>
    <scope>NUCLEOTIDE SEQUENCE [LARGE SCALE GENOMIC DNA]</scope>
    <source>
        <strain evidence="5 6">Hz16</strain>
    </source>
</reference>
<dbReference type="SUPFAM" id="SSF48008">
    <property type="entry name" value="GntR ligand-binding domain-like"/>
    <property type="match status" value="1"/>
</dbReference>
<dbReference type="SUPFAM" id="SSF46785">
    <property type="entry name" value="Winged helix' DNA-binding domain"/>
    <property type="match status" value="1"/>
</dbReference>
<keyword evidence="1" id="KW-0805">Transcription regulation</keyword>
<evidence type="ECO:0000256" key="2">
    <source>
        <dbReference type="ARBA" id="ARBA00023125"/>
    </source>
</evidence>
<dbReference type="RefSeq" id="WP_134551653.1">
    <property type="nucleotide sequence ID" value="NZ_SOHL01000015.1"/>
</dbReference>
<dbReference type="PRINTS" id="PR00035">
    <property type="entry name" value="HTHGNTR"/>
</dbReference>
<dbReference type="InterPro" id="IPR008920">
    <property type="entry name" value="TF_FadR/GntR_C"/>
</dbReference>
<dbReference type="PROSITE" id="PS50949">
    <property type="entry name" value="HTH_GNTR"/>
    <property type="match status" value="1"/>
</dbReference>
<dbReference type="SMART" id="SM00895">
    <property type="entry name" value="FCD"/>
    <property type="match status" value="1"/>
</dbReference>
<organism evidence="5 6">
    <name type="scientific">Cryobacterium gelidum</name>
    <dbReference type="NCBI Taxonomy" id="1259164"/>
    <lineage>
        <taxon>Bacteria</taxon>
        <taxon>Bacillati</taxon>
        <taxon>Actinomycetota</taxon>
        <taxon>Actinomycetes</taxon>
        <taxon>Micrococcales</taxon>
        <taxon>Microbacteriaceae</taxon>
        <taxon>Cryobacterium</taxon>
    </lineage>
</organism>
<dbReference type="AlphaFoldDB" id="A0A4R9AVT8"/>
<evidence type="ECO:0000313" key="5">
    <source>
        <dbReference type="EMBL" id="TFD70847.1"/>
    </source>
</evidence>
<evidence type="ECO:0000256" key="1">
    <source>
        <dbReference type="ARBA" id="ARBA00023015"/>
    </source>
</evidence>
<dbReference type="SMART" id="SM00345">
    <property type="entry name" value="HTH_GNTR"/>
    <property type="match status" value="1"/>
</dbReference>
<dbReference type="InterPro" id="IPR000524">
    <property type="entry name" value="Tscrpt_reg_HTH_GntR"/>
</dbReference>
<dbReference type="InterPro" id="IPR011711">
    <property type="entry name" value="GntR_C"/>
</dbReference>
<evidence type="ECO:0000259" key="4">
    <source>
        <dbReference type="PROSITE" id="PS50949"/>
    </source>
</evidence>
<keyword evidence="6" id="KW-1185">Reference proteome</keyword>
<dbReference type="PANTHER" id="PTHR43537">
    <property type="entry name" value="TRANSCRIPTIONAL REGULATOR, GNTR FAMILY"/>
    <property type="match status" value="1"/>
</dbReference>
<dbReference type="Pfam" id="PF07729">
    <property type="entry name" value="FCD"/>
    <property type="match status" value="1"/>
</dbReference>
<dbReference type="GO" id="GO:0003700">
    <property type="term" value="F:DNA-binding transcription factor activity"/>
    <property type="evidence" value="ECO:0007669"/>
    <property type="project" value="InterPro"/>
</dbReference>
<dbReference type="Gene3D" id="1.10.10.10">
    <property type="entry name" value="Winged helix-like DNA-binding domain superfamily/Winged helix DNA-binding domain"/>
    <property type="match status" value="1"/>
</dbReference>
<gene>
    <name evidence="5" type="ORF">E3T50_09790</name>
</gene>
<keyword evidence="3" id="KW-0804">Transcription</keyword>
<keyword evidence="2" id="KW-0238">DNA-binding</keyword>
<comment type="caution">
    <text evidence="5">The sequence shown here is derived from an EMBL/GenBank/DDBJ whole genome shotgun (WGS) entry which is preliminary data.</text>
</comment>
<evidence type="ECO:0000256" key="3">
    <source>
        <dbReference type="ARBA" id="ARBA00023163"/>
    </source>
</evidence>
<evidence type="ECO:0000313" key="6">
    <source>
        <dbReference type="Proteomes" id="UP000297983"/>
    </source>
</evidence>
<dbReference type="InterPro" id="IPR036390">
    <property type="entry name" value="WH_DNA-bd_sf"/>
</dbReference>
<dbReference type="Gene3D" id="1.20.120.530">
    <property type="entry name" value="GntR ligand-binding domain-like"/>
    <property type="match status" value="1"/>
</dbReference>
<dbReference type="CDD" id="cd07377">
    <property type="entry name" value="WHTH_GntR"/>
    <property type="match status" value="1"/>
</dbReference>
<dbReference type="InterPro" id="IPR036388">
    <property type="entry name" value="WH-like_DNA-bd_sf"/>
</dbReference>